<proteinExistence type="predicted"/>
<protein>
    <recommendedName>
        <fullName evidence="4">RRM domain-containing protein</fullName>
    </recommendedName>
</protein>
<evidence type="ECO:0000256" key="2">
    <source>
        <dbReference type="PROSITE-ProRule" id="PRU00176"/>
    </source>
</evidence>
<sequence length="312" mass="35565">MEFWGAKVKAGQTLKVKPGENCLIHISQASLGKAENGVFGLLYATVDDKKLLLGTLSQDSFPHINFDHLLFDREFELSHTLDRGYVHFIGHQRNKKKRANESSKTPVSFNTGNSVLQPCSESKTNQRKQKIQKDNSEEIKEMNKSIKELSEAVKTLQQILLTKADLPEEKETPKKKEEDSCCFGCEEATGNNEQTIFVKGFENVRPRAEIKNALRNFFGSCGEITRVYVPIECRNRVPLGFAFIDLRKGEGNEKALELNGSYMGGKELEVTMASHRDEYYGFTDFHGCERCPVFLDHIYFPSLIKHRRSVYR</sequence>
<dbReference type="InterPro" id="IPR035979">
    <property type="entry name" value="RBD_domain_sf"/>
</dbReference>
<reference evidence="5 6" key="1">
    <citation type="journal article" date="2014" name="Genome Biol.">
        <title>Transcriptome and methylome profiling reveals relics of genome dominance in the mesopolyploid Brassica oleracea.</title>
        <authorList>
            <person name="Parkin I.A."/>
            <person name="Koh C."/>
            <person name="Tang H."/>
            <person name="Robinson S.J."/>
            <person name="Kagale S."/>
            <person name="Clarke W.E."/>
            <person name="Town C.D."/>
            <person name="Nixon J."/>
            <person name="Krishnakumar V."/>
            <person name="Bidwell S.L."/>
            <person name="Denoeud F."/>
            <person name="Belcram H."/>
            <person name="Links M.G."/>
            <person name="Just J."/>
            <person name="Clarke C."/>
            <person name="Bender T."/>
            <person name="Huebert T."/>
            <person name="Mason A.S."/>
            <person name="Pires J.C."/>
            <person name="Barker G."/>
            <person name="Moore J."/>
            <person name="Walley P.G."/>
            <person name="Manoli S."/>
            <person name="Batley J."/>
            <person name="Edwards D."/>
            <person name="Nelson M.N."/>
            <person name="Wang X."/>
            <person name="Paterson A.H."/>
            <person name="King G."/>
            <person name="Bancroft I."/>
            <person name="Chalhoub B."/>
            <person name="Sharpe A.G."/>
        </authorList>
    </citation>
    <scope>NUCLEOTIDE SEQUENCE</scope>
    <source>
        <strain evidence="5 6">cv. TO1000</strain>
    </source>
</reference>
<dbReference type="Gene3D" id="2.60.120.340">
    <property type="entry name" value="Nucleoplasmin core domain"/>
    <property type="match status" value="1"/>
</dbReference>
<dbReference type="Pfam" id="PF00076">
    <property type="entry name" value="RRM_1"/>
    <property type="match status" value="1"/>
</dbReference>
<dbReference type="Gramene" id="Bo2g024220.1">
    <property type="protein sequence ID" value="Bo2g024220.1"/>
    <property type="gene ID" value="Bo2g024220"/>
</dbReference>
<dbReference type="HOGENOM" id="CLU_998719_0_0_1"/>
<dbReference type="SMART" id="SM00360">
    <property type="entry name" value="RRM"/>
    <property type="match status" value="1"/>
</dbReference>
<dbReference type="eggNOG" id="KOG4210">
    <property type="taxonomic scope" value="Eukaryota"/>
</dbReference>
<evidence type="ECO:0000259" key="4">
    <source>
        <dbReference type="PROSITE" id="PS50102"/>
    </source>
</evidence>
<dbReference type="PANTHER" id="PTHR23236">
    <property type="entry name" value="EUKARYOTIC TRANSLATION INITIATION FACTOR 4B/4H"/>
    <property type="match status" value="1"/>
</dbReference>
<keyword evidence="6" id="KW-1185">Reference proteome</keyword>
<evidence type="ECO:0000313" key="5">
    <source>
        <dbReference type="EnsemblPlants" id="Bo2g024220.1"/>
    </source>
</evidence>
<evidence type="ECO:0000256" key="1">
    <source>
        <dbReference type="ARBA" id="ARBA00022884"/>
    </source>
</evidence>
<dbReference type="SMR" id="A0A0D3AKJ6"/>
<dbReference type="GeneID" id="106322853"/>
<dbReference type="PANTHER" id="PTHR23236:SF68">
    <property type="entry name" value="RRM DOMAIN-CONTAINING PROTEIN"/>
    <property type="match status" value="1"/>
</dbReference>
<dbReference type="InterPro" id="IPR012677">
    <property type="entry name" value="Nucleotide-bd_a/b_plait_sf"/>
</dbReference>
<accession>A0A0D3AKJ6</accession>
<dbReference type="EnsemblPlants" id="Bo2g024220.1">
    <property type="protein sequence ID" value="Bo2g024220.1"/>
    <property type="gene ID" value="Bo2g024220"/>
</dbReference>
<dbReference type="OrthoDB" id="167718at2759"/>
<name>A0A0D3AKJ6_BRAOL</name>
<feature type="compositionally biased region" description="Polar residues" evidence="3">
    <location>
        <begin position="102"/>
        <end position="123"/>
    </location>
</feature>
<dbReference type="InterPro" id="IPR000504">
    <property type="entry name" value="RRM_dom"/>
</dbReference>
<dbReference type="SUPFAM" id="SSF54928">
    <property type="entry name" value="RNA-binding domain, RBD"/>
    <property type="match status" value="1"/>
</dbReference>
<evidence type="ECO:0000313" key="6">
    <source>
        <dbReference type="Proteomes" id="UP000032141"/>
    </source>
</evidence>
<dbReference type="PROSITE" id="PS50102">
    <property type="entry name" value="RRM"/>
    <property type="match status" value="1"/>
</dbReference>
<dbReference type="Proteomes" id="UP000032141">
    <property type="component" value="Chromosome C2"/>
</dbReference>
<dbReference type="RefSeq" id="XP_013616452.1">
    <property type="nucleotide sequence ID" value="XM_013760998.1"/>
</dbReference>
<evidence type="ECO:0000256" key="3">
    <source>
        <dbReference type="SAM" id="MobiDB-lite"/>
    </source>
</evidence>
<dbReference type="Pfam" id="PF17800">
    <property type="entry name" value="NPL"/>
    <property type="match status" value="1"/>
</dbReference>
<organism evidence="5 6">
    <name type="scientific">Brassica oleracea var. oleracea</name>
    <dbReference type="NCBI Taxonomy" id="109376"/>
    <lineage>
        <taxon>Eukaryota</taxon>
        <taxon>Viridiplantae</taxon>
        <taxon>Streptophyta</taxon>
        <taxon>Embryophyta</taxon>
        <taxon>Tracheophyta</taxon>
        <taxon>Spermatophyta</taxon>
        <taxon>Magnoliopsida</taxon>
        <taxon>eudicotyledons</taxon>
        <taxon>Gunneridae</taxon>
        <taxon>Pentapetalae</taxon>
        <taxon>rosids</taxon>
        <taxon>malvids</taxon>
        <taxon>Brassicales</taxon>
        <taxon>Brassicaceae</taxon>
        <taxon>Brassiceae</taxon>
        <taxon>Brassica</taxon>
    </lineage>
</organism>
<dbReference type="GO" id="GO:0003723">
    <property type="term" value="F:RNA binding"/>
    <property type="evidence" value="ECO:0007669"/>
    <property type="project" value="UniProtKB-UniRule"/>
</dbReference>
<reference evidence="5" key="2">
    <citation type="submission" date="2015-03" db="UniProtKB">
        <authorList>
            <consortium name="EnsemblPlants"/>
        </authorList>
    </citation>
    <scope>IDENTIFICATION</scope>
</reference>
<dbReference type="STRING" id="109376.A0A0D3AKJ6"/>
<dbReference type="OMA" id="NEQTIFV"/>
<keyword evidence="1 2" id="KW-0694">RNA-binding</keyword>
<feature type="region of interest" description="Disordered" evidence="3">
    <location>
        <begin position="94"/>
        <end position="137"/>
    </location>
</feature>
<dbReference type="AlphaFoldDB" id="A0A0D3AKJ6"/>
<feature type="domain" description="RRM" evidence="4">
    <location>
        <begin position="194"/>
        <end position="275"/>
    </location>
</feature>
<dbReference type="Gene3D" id="3.30.70.330">
    <property type="match status" value="1"/>
</dbReference>
<dbReference type="InterPro" id="IPR041232">
    <property type="entry name" value="NPL"/>
</dbReference>
<dbReference type="KEGG" id="boe:106322853"/>